<dbReference type="CDD" id="cd21631">
    <property type="entry name" value="RHH_CopG_NikR-like"/>
    <property type="match status" value="1"/>
</dbReference>
<dbReference type="InterPro" id="IPR038733">
    <property type="entry name" value="Predicted_DNA_bind_prot_RHH"/>
</dbReference>
<name>A0A0G0P6P9_9BACT</name>
<dbReference type="SUPFAM" id="SSF47598">
    <property type="entry name" value="Ribbon-helix-helix"/>
    <property type="match status" value="1"/>
</dbReference>
<comment type="caution">
    <text evidence="2">The sequence shown here is derived from an EMBL/GenBank/DDBJ whole genome shotgun (WGS) entry which is preliminary data.</text>
</comment>
<proteinExistence type="predicted"/>
<accession>A0A0G0P6P9</accession>
<dbReference type="EMBL" id="LBVL01000011">
    <property type="protein sequence ID" value="KKQ84996.1"/>
    <property type="molecule type" value="Genomic_DNA"/>
</dbReference>
<reference evidence="2 3" key="1">
    <citation type="journal article" date="2015" name="Nature">
        <title>rRNA introns, odd ribosomes, and small enigmatic genomes across a large radiation of phyla.</title>
        <authorList>
            <person name="Brown C.T."/>
            <person name="Hug L.A."/>
            <person name="Thomas B.C."/>
            <person name="Sharon I."/>
            <person name="Castelle C.J."/>
            <person name="Singh A."/>
            <person name="Wilkins M.J."/>
            <person name="Williams K.H."/>
            <person name="Banfield J.F."/>
        </authorList>
    </citation>
    <scope>NUCLEOTIDE SEQUENCE [LARGE SCALE GENOMIC DNA]</scope>
</reference>
<dbReference type="AlphaFoldDB" id="A0A0G0P6P9"/>
<evidence type="ECO:0000313" key="3">
    <source>
        <dbReference type="Proteomes" id="UP000034081"/>
    </source>
</evidence>
<dbReference type="Pfam" id="PF12651">
    <property type="entry name" value="RHH_3"/>
    <property type="match status" value="1"/>
</dbReference>
<gene>
    <name evidence="2" type="ORF">UT08_C0011G0014</name>
</gene>
<dbReference type="STRING" id="1618570.UT08_C0011G0014"/>
<evidence type="ECO:0000313" key="2">
    <source>
        <dbReference type="EMBL" id="KKQ84996.1"/>
    </source>
</evidence>
<sequence length="81" mass="9388">MIRTQVYLPDELYRELKLLAASGKYKFSELLREGVEEVIRKKKKKAKGKHDPWKDFIGAIKGVKTDAVKDIDDYYKTGVVK</sequence>
<evidence type="ECO:0000259" key="1">
    <source>
        <dbReference type="Pfam" id="PF12651"/>
    </source>
</evidence>
<dbReference type="Proteomes" id="UP000034081">
    <property type="component" value="Unassembled WGS sequence"/>
</dbReference>
<organism evidence="2 3">
    <name type="scientific">Candidatus Woesebacteria bacterium GW2011_GWB1_38_8</name>
    <dbReference type="NCBI Taxonomy" id="1618570"/>
    <lineage>
        <taxon>Bacteria</taxon>
        <taxon>Candidatus Woeseibacteriota</taxon>
    </lineage>
</organism>
<dbReference type="InterPro" id="IPR010985">
    <property type="entry name" value="Ribbon_hlx_hlx"/>
</dbReference>
<protein>
    <recommendedName>
        <fullName evidence="1">Predicted DNA-binding protein ribbon-helix-helix domain-containing protein</fullName>
    </recommendedName>
</protein>
<dbReference type="GO" id="GO:0006355">
    <property type="term" value="P:regulation of DNA-templated transcription"/>
    <property type="evidence" value="ECO:0007669"/>
    <property type="project" value="InterPro"/>
</dbReference>
<feature type="domain" description="Predicted DNA-binding protein ribbon-helix-helix" evidence="1">
    <location>
        <begin position="3"/>
        <end position="41"/>
    </location>
</feature>